<dbReference type="OrthoDB" id="137725at2157"/>
<keyword evidence="2" id="KW-1185">Reference proteome</keyword>
<dbReference type="Gene3D" id="2.50.20.10">
    <property type="entry name" value="Lipoprotein localisation LolA/LolB/LppX"/>
    <property type="match status" value="1"/>
</dbReference>
<keyword evidence="1" id="KW-0449">Lipoprotein</keyword>
<proteinExistence type="predicted"/>
<dbReference type="SUPFAM" id="SSF89392">
    <property type="entry name" value="Prokaryotic lipoproteins and lipoprotein localization factors"/>
    <property type="match status" value="1"/>
</dbReference>
<evidence type="ECO:0000313" key="1">
    <source>
        <dbReference type="EMBL" id="SDJ80394.1"/>
    </source>
</evidence>
<dbReference type="STRING" id="1095776.SAMN04515672_1469"/>
<evidence type="ECO:0000313" key="2">
    <source>
        <dbReference type="Proteomes" id="UP000198882"/>
    </source>
</evidence>
<dbReference type="InterPro" id="IPR029046">
    <property type="entry name" value="LolA/LolB/LppX"/>
</dbReference>
<dbReference type="InterPro" id="IPR052944">
    <property type="entry name" value="Sporulation_related"/>
</dbReference>
<dbReference type="Proteomes" id="UP000198882">
    <property type="component" value="Unassembled WGS sequence"/>
</dbReference>
<sequence length="384" mass="43143">MDRRRVLAAGATLALAGCVSYPGSETDEPTDEEFAATLVEDAIETRRRMTDLTARRTMSVETPDWTVERTEDVVRAPPAKQRIEVLESTDPNAPVGSVTVTNRERTWEYNPETGIVDLQHHPYKVDTDGTRRVLEALLDEYRLGYDGTTTVDGREAHVVETRPPVDDIGRSIDLVVGDTTYVIPLSTADLEGLDVARTIWIDDEYRYPIGERNAVEDDGETRYSVSVTYEGLSIDDGTDSETFTYQPPREARVVTDGPEPDGIFESRTEAADAVPYELPDPDVPNAYRLDRVTVVEKAERFGTTTTLWYNDPNAVARELFVVVRQVRRFNSNVLEEVEIDDRTAYYRDGRIQSVFWECDDLNYEVSSLTVDAPIREIAASIGCP</sequence>
<dbReference type="PANTHER" id="PTHR37507:SF2">
    <property type="entry name" value="SPORULATION PROTEIN YDCC"/>
    <property type="match status" value="1"/>
</dbReference>
<reference evidence="2" key="1">
    <citation type="submission" date="2016-10" db="EMBL/GenBank/DDBJ databases">
        <authorList>
            <person name="Varghese N."/>
            <person name="Submissions S."/>
        </authorList>
    </citation>
    <scope>NUCLEOTIDE SEQUENCE [LARGE SCALE GENOMIC DNA]</scope>
    <source>
        <strain evidence="2">B4,CECT 8067,JCM 17497</strain>
    </source>
</reference>
<dbReference type="AlphaFoldDB" id="A0A1G8WQ20"/>
<protein>
    <submittedName>
        <fullName evidence="1">Outer membrane lipoprotein-sorting protein</fullName>
    </submittedName>
</protein>
<gene>
    <name evidence="1" type="ORF">SAMN04515672_1469</name>
</gene>
<dbReference type="PROSITE" id="PS51257">
    <property type="entry name" value="PROKAR_LIPOPROTEIN"/>
    <property type="match status" value="1"/>
</dbReference>
<dbReference type="RefSeq" id="WP_090303969.1">
    <property type="nucleotide sequence ID" value="NZ_FNFE01000002.1"/>
</dbReference>
<accession>A0A1G8WQ20</accession>
<name>A0A1G8WQ20_9EURY</name>
<dbReference type="EMBL" id="FNFE01000002">
    <property type="protein sequence ID" value="SDJ80394.1"/>
    <property type="molecule type" value="Genomic_DNA"/>
</dbReference>
<organism evidence="1 2">
    <name type="scientific">Natronorubrum texcoconense</name>
    <dbReference type="NCBI Taxonomy" id="1095776"/>
    <lineage>
        <taxon>Archaea</taxon>
        <taxon>Methanobacteriati</taxon>
        <taxon>Methanobacteriota</taxon>
        <taxon>Stenosarchaea group</taxon>
        <taxon>Halobacteria</taxon>
        <taxon>Halobacteriales</taxon>
        <taxon>Natrialbaceae</taxon>
        <taxon>Natronorubrum</taxon>
    </lineage>
</organism>
<dbReference type="PANTHER" id="PTHR37507">
    <property type="entry name" value="SPORULATION PROTEIN YDCC"/>
    <property type="match status" value="1"/>
</dbReference>